<keyword evidence="2" id="KW-1185">Reference proteome</keyword>
<dbReference type="Proteomes" id="UP001236663">
    <property type="component" value="Unassembled WGS sequence"/>
</dbReference>
<evidence type="ECO:0000313" key="2">
    <source>
        <dbReference type="Proteomes" id="UP001236663"/>
    </source>
</evidence>
<sequence length="220" mass="24652">MKTKGNAMGTIGFVIKLGLIFLVLLSASEAIAQEPTPKERHLLLSVFNSGTQLPGNFITLPIHPGVSAGIEFAHNRSTINRWFQTAKLGLLHHQYSQTAVQLYSEAGFRRFVWRGLSAEFRVGIGYLHSFTDVPIFKLNSEGTYRQVSKFGRPQFMASGAFGMGYTFLKSAHPWRLQVDYQFYVQTPFINEYVPLLPVNVLHLGGTIPFSVFNKKNPANN</sequence>
<proteinExistence type="predicted"/>
<protein>
    <recommendedName>
        <fullName evidence="3">Outer membrane protein beta-barrel domain-containing protein</fullName>
    </recommendedName>
</protein>
<name>A0ABT8CBN9_9BACT</name>
<evidence type="ECO:0008006" key="3">
    <source>
        <dbReference type="Google" id="ProtNLM"/>
    </source>
</evidence>
<evidence type="ECO:0000313" key="1">
    <source>
        <dbReference type="EMBL" id="MDN3689517.1"/>
    </source>
</evidence>
<comment type="caution">
    <text evidence="1">The sequence shown here is derived from an EMBL/GenBank/DDBJ whole genome shotgun (WGS) entry which is preliminary data.</text>
</comment>
<reference evidence="2" key="1">
    <citation type="journal article" date="2019" name="Int. J. Syst. Evol. Microbiol.">
        <title>The Global Catalogue of Microorganisms (GCM) 10K type strain sequencing project: providing services to taxonomists for standard genome sequencing and annotation.</title>
        <authorList>
            <consortium name="The Broad Institute Genomics Platform"/>
            <consortium name="The Broad Institute Genome Sequencing Center for Infectious Disease"/>
            <person name="Wu L."/>
            <person name="Ma J."/>
        </authorList>
    </citation>
    <scope>NUCLEOTIDE SEQUENCE [LARGE SCALE GENOMIC DNA]</scope>
    <source>
        <strain evidence="2">CECT 7706</strain>
    </source>
</reference>
<dbReference type="EMBL" id="JAUFQS010000035">
    <property type="protein sequence ID" value="MDN3689517.1"/>
    <property type="molecule type" value="Genomic_DNA"/>
</dbReference>
<dbReference type="RefSeq" id="WP_163385878.1">
    <property type="nucleotide sequence ID" value="NZ_JAUFQS010000035.1"/>
</dbReference>
<accession>A0ABT8CBN9</accession>
<organism evidence="1 2">
    <name type="scientific">Cyclobacterium jeungdonense</name>
    <dbReference type="NCBI Taxonomy" id="708087"/>
    <lineage>
        <taxon>Bacteria</taxon>
        <taxon>Pseudomonadati</taxon>
        <taxon>Bacteroidota</taxon>
        <taxon>Cytophagia</taxon>
        <taxon>Cytophagales</taxon>
        <taxon>Cyclobacteriaceae</taxon>
        <taxon>Cyclobacterium</taxon>
    </lineage>
</organism>
<gene>
    <name evidence="1" type="ORF">QWZ15_16940</name>
</gene>